<reference evidence="2 3" key="1">
    <citation type="submission" date="2019-03" db="EMBL/GenBank/DDBJ databases">
        <title>Genomics of glacier-inhabiting Cryobacterium strains.</title>
        <authorList>
            <person name="Liu Q."/>
            <person name="Xin Y.-H."/>
        </authorList>
    </citation>
    <scope>NUCLEOTIDE SEQUENCE [LARGE SCALE GENOMIC DNA]</scope>
    <source>
        <strain evidence="2 3">TMT1-1</strain>
    </source>
</reference>
<evidence type="ECO:0000313" key="2">
    <source>
        <dbReference type="EMBL" id="TFD23964.1"/>
    </source>
</evidence>
<dbReference type="Proteomes" id="UP000298424">
    <property type="component" value="Unassembled WGS sequence"/>
</dbReference>
<dbReference type="OrthoDB" id="5196031at2"/>
<feature type="domain" description="SGNH hydrolase-type esterase" evidence="1">
    <location>
        <begin position="12"/>
        <end position="184"/>
    </location>
</feature>
<name>A0A4R8ZAW0_9MICO</name>
<dbReference type="SUPFAM" id="SSF52266">
    <property type="entry name" value="SGNH hydrolase"/>
    <property type="match status" value="1"/>
</dbReference>
<comment type="caution">
    <text evidence="2">The sequence shown here is derived from an EMBL/GenBank/DDBJ whole genome shotgun (WGS) entry which is preliminary data.</text>
</comment>
<evidence type="ECO:0000313" key="3">
    <source>
        <dbReference type="Proteomes" id="UP000298424"/>
    </source>
</evidence>
<dbReference type="EMBL" id="SOGT01000015">
    <property type="protein sequence ID" value="TFD23964.1"/>
    <property type="molecule type" value="Genomic_DNA"/>
</dbReference>
<dbReference type="RefSeq" id="WP_134573524.1">
    <property type="nucleotide sequence ID" value="NZ_SOGT01000015.1"/>
</dbReference>
<evidence type="ECO:0000259" key="1">
    <source>
        <dbReference type="Pfam" id="PF13472"/>
    </source>
</evidence>
<dbReference type="InterPro" id="IPR013830">
    <property type="entry name" value="SGNH_hydro"/>
</dbReference>
<organism evidence="2 3">
    <name type="scientific">Cryobacterium lyxosi</name>
    <dbReference type="NCBI Taxonomy" id="1259228"/>
    <lineage>
        <taxon>Bacteria</taxon>
        <taxon>Bacillati</taxon>
        <taxon>Actinomycetota</taxon>
        <taxon>Actinomycetes</taxon>
        <taxon>Micrococcales</taxon>
        <taxon>Microbacteriaceae</taxon>
        <taxon>Cryobacterium</taxon>
    </lineage>
</organism>
<dbReference type="InterPro" id="IPR036514">
    <property type="entry name" value="SGNH_hydro_sf"/>
</dbReference>
<accession>A0A4R8ZAW0</accession>
<dbReference type="AlphaFoldDB" id="A0A4R8ZAW0"/>
<protein>
    <recommendedName>
        <fullName evidence="1">SGNH hydrolase-type esterase domain-containing protein</fullName>
    </recommendedName>
</protein>
<proteinExistence type="predicted"/>
<dbReference type="Pfam" id="PF13472">
    <property type="entry name" value="Lipase_GDSL_2"/>
    <property type="match status" value="1"/>
</dbReference>
<keyword evidence="3" id="KW-1185">Reference proteome</keyword>
<dbReference type="Gene3D" id="3.40.50.1110">
    <property type="entry name" value="SGNH hydrolase"/>
    <property type="match status" value="1"/>
</dbReference>
<gene>
    <name evidence="2" type="ORF">E3T27_14375</name>
</gene>
<sequence length="218" mass="23854">MPTSSCDVRVCFVGDSFVAGLGDSTGLGWVGRIANESHRRGLPLTTYNLGVRRDTSLLICERLPREVTPRLADAEFPRIVVSYGVNDTAVEDGHRRVSRVDSVAALRSVSVASGLTELIFIGPPAVDDDDQNERISDLSNALQNESIELGISYLDWFDGTVANTVWRRQVREGDGYHPDAAGYEQLAAIIQTPLLEWIKPEEFGQSRTLLASSPVIVP</sequence>